<dbReference type="GO" id="GO:0004482">
    <property type="term" value="F:mRNA 5'-cap (guanine-N7-)-methyltransferase activity"/>
    <property type="evidence" value="ECO:0007669"/>
    <property type="project" value="InterPro"/>
</dbReference>
<dbReference type="EMBL" id="UYYB01000254">
    <property type="protein sequence ID" value="VDM65182.1"/>
    <property type="molecule type" value="Genomic_DNA"/>
</dbReference>
<dbReference type="GO" id="GO:0005524">
    <property type="term" value="F:ATP binding"/>
    <property type="evidence" value="ECO:0007669"/>
    <property type="project" value="InterPro"/>
</dbReference>
<evidence type="ECO:0000259" key="1">
    <source>
        <dbReference type="Pfam" id="PF00946"/>
    </source>
</evidence>
<proteinExistence type="predicted"/>
<accession>A0A3P7KB64</accession>
<reference evidence="2 3" key="1">
    <citation type="submission" date="2018-11" db="EMBL/GenBank/DDBJ databases">
        <authorList>
            <consortium name="Pathogen Informatics"/>
        </authorList>
    </citation>
    <scope>NUCLEOTIDE SEQUENCE [LARGE SCALE GENOMIC DNA]</scope>
</reference>
<keyword evidence="3" id="KW-1185">Reference proteome</keyword>
<dbReference type="InterPro" id="IPR014023">
    <property type="entry name" value="Mononeg_RNA_pol_cat"/>
</dbReference>
<dbReference type="AlphaFoldDB" id="A0A3P7KB64"/>
<gene>
    <name evidence="2" type="ORF">SVUK_LOCUS180</name>
</gene>
<evidence type="ECO:0000313" key="3">
    <source>
        <dbReference type="Proteomes" id="UP000270094"/>
    </source>
</evidence>
<evidence type="ECO:0000313" key="2">
    <source>
        <dbReference type="EMBL" id="VDM65182.1"/>
    </source>
</evidence>
<dbReference type="Proteomes" id="UP000270094">
    <property type="component" value="Unassembled WGS sequence"/>
</dbReference>
<dbReference type="GO" id="GO:0003968">
    <property type="term" value="F:RNA-directed RNA polymerase activity"/>
    <property type="evidence" value="ECO:0007669"/>
    <property type="project" value="InterPro"/>
</dbReference>
<name>A0A3P7KB64_STRVU</name>
<protein>
    <recommendedName>
        <fullName evidence="1">RdRp catalytic domain-containing protein</fullName>
    </recommendedName>
</protein>
<dbReference type="Pfam" id="PF00946">
    <property type="entry name" value="Mononeg_RNA_pol"/>
    <property type="match status" value="1"/>
</dbReference>
<organism evidence="2 3">
    <name type="scientific">Strongylus vulgaris</name>
    <name type="common">Blood worm</name>
    <dbReference type="NCBI Taxonomy" id="40348"/>
    <lineage>
        <taxon>Eukaryota</taxon>
        <taxon>Metazoa</taxon>
        <taxon>Ecdysozoa</taxon>
        <taxon>Nematoda</taxon>
        <taxon>Chromadorea</taxon>
        <taxon>Rhabditida</taxon>
        <taxon>Rhabditina</taxon>
        <taxon>Rhabditomorpha</taxon>
        <taxon>Strongyloidea</taxon>
        <taxon>Strongylidae</taxon>
        <taxon>Strongylus</taxon>
    </lineage>
</organism>
<feature type="domain" description="RdRp catalytic" evidence="1">
    <location>
        <begin position="16"/>
        <end position="68"/>
    </location>
</feature>
<sequence>MRLSSLSQKAWVSFSGVLEVCRPQFGMNDDDLVKGYTPEEWEMKMTPRMFSLMTHPFRLYITATEKLTA</sequence>